<accession>H5XG91</accession>
<proteinExistence type="predicted"/>
<reference evidence="1 2" key="1">
    <citation type="submission" date="2011-11" db="EMBL/GenBank/DDBJ databases">
        <title>The Noncontiguous Finished sequence of Saccharomonospora cyanea NA-134.</title>
        <authorList>
            <consortium name="US DOE Joint Genome Institute"/>
            <person name="Lucas S."/>
            <person name="Han J."/>
            <person name="Lapidus A."/>
            <person name="Cheng J.-F."/>
            <person name="Goodwin L."/>
            <person name="Pitluck S."/>
            <person name="Peters L."/>
            <person name="Ovchinnikova G."/>
            <person name="Lu M."/>
            <person name="Detter J.C."/>
            <person name="Han C."/>
            <person name="Tapia R."/>
            <person name="Land M."/>
            <person name="Hauser L."/>
            <person name="Kyrpides N."/>
            <person name="Ivanova N."/>
            <person name="Pagani I."/>
            <person name="Brambilla E.-M."/>
            <person name="Klenk H.-P."/>
            <person name="Woyke T."/>
        </authorList>
    </citation>
    <scope>NUCLEOTIDE SEQUENCE [LARGE SCALE GENOMIC DNA]</scope>
    <source>
        <strain evidence="1 2">NA-134</strain>
    </source>
</reference>
<sequence>MIFEFIPLLALLVLVILFASSHETLRSAWFRFVRLPALVRENGWLMKRRMPWQSREGGELPGSGSVPWTYAVPYAECEVLGTYAHRPVHGIEFGIPTKSYIGEGKPNRVIDRYSVVTVATSAQPFDDFHGVPGGRPISGNPESFYPDFVDWIRDRMPNSAEPLKDEGPGLVSYSWRGPLSKRRLFRALDELTGTG</sequence>
<keyword evidence="2" id="KW-1185">Reference proteome</keyword>
<dbReference type="Proteomes" id="UP000002791">
    <property type="component" value="Chromosome"/>
</dbReference>
<organism evidence="1 2">
    <name type="scientific">Saccharomonospora cyanea NA-134</name>
    <dbReference type="NCBI Taxonomy" id="882082"/>
    <lineage>
        <taxon>Bacteria</taxon>
        <taxon>Bacillati</taxon>
        <taxon>Actinomycetota</taxon>
        <taxon>Actinomycetes</taxon>
        <taxon>Pseudonocardiales</taxon>
        <taxon>Pseudonocardiaceae</taxon>
        <taxon>Saccharomonospora</taxon>
    </lineage>
</organism>
<evidence type="ECO:0000313" key="1">
    <source>
        <dbReference type="EMBL" id="EHR59410.1"/>
    </source>
</evidence>
<evidence type="ECO:0000313" key="2">
    <source>
        <dbReference type="Proteomes" id="UP000002791"/>
    </source>
</evidence>
<name>H5XG91_9PSEU</name>
<gene>
    <name evidence="1" type="ORF">SaccyDRAFT_0482</name>
</gene>
<dbReference type="STRING" id="882082.SaccyDRAFT_0482"/>
<dbReference type="HOGENOM" id="CLU_1395428_0_0_11"/>
<dbReference type="EMBL" id="CM001440">
    <property type="protein sequence ID" value="EHR59410.1"/>
    <property type="molecule type" value="Genomic_DNA"/>
</dbReference>
<protein>
    <submittedName>
        <fullName evidence="1">Uncharacterized protein</fullName>
    </submittedName>
</protein>
<dbReference type="OrthoDB" id="3624003at2"/>
<dbReference type="AlphaFoldDB" id="H5XG91"/>
<dbReference type="RefSeq" id="WP_005453226.1">
    <property type="nucleotide sequence ID" value="NZ_CM001440.1"/>
</dbReference>